<name>A0AAW7JSE1_9ACTN</name>
<dbReference type="NCBIfam" id="NF008277">
    <property type="entry name" value="PRK11055.1"/>
    <property type="match status" value="1"/>
</dbReference>
<dbReference type="SUPFAM" id="SSF74650">
    <property type="entry name" value="Galactose mutarotase-like"/>
    <property type="match status" value="1"/>
</dbReference>
<evidence type="ECO:0000256" key="1">
    <source>
        <dbReference type="ARBA" id="ARBA00001614"/>
    </source>
</evidence>
<evidence type="ECO:0000256" key="3">
    <source>
        <dbReference type="ARBA" id="ARBA00006206"/>
    </source>
</evidence>
<evidence type="ECO:0000256" key="4">
    <source>
        <dbReference type="ARBA" id="ARBA00013185"/>
    </source>
</evidence>
<gene>
    <name evidence="12" type="ORF">QVN40_03270</name>
</gene>
<dbReference type="Gene3D" id="2.70.98.10">
    <property type="match status" value="1"/>
</dbReference>
<evidence type="ECO:0000256" key="9">
    <source>
        <dbReference type="PIRSR" id="PIRSR005096-1"/>
    </source>
</evidence>
<dbReference type="GO" id="GO:0005737">
    <property type="term" value="C:cytoplasm"/>
    <property type="evidence" value="ECO:0007669"/>
    <property type="project" value="TreeGrafter"/>
</dbReference>
<dbReference type="EMBL" id="JAUEIR010000002">
    <property type="protein sequence ID" value="MDN0068723.1"/>
    <property type="molecule type" value="Genomic_DNA"/>
</dbReference>
<evidence type="ECO:0000256" key="2">
    <source>
        <dbReference type="ARBA" id="ARBA00005028"/>
    </source>
</evidence>
<dbReference type="InterPro" id="IPR011013">
    <property type="entry name" value="Gal_mutarotase_sf_dom"/>
</dbReference>
<keyword evidence="6 8" id="KW-0413">Isomerase</keyword>
<dbReference type="PANTHER" id="PTHR10091:SF0">
    <property type="entry name" value="GALACTOSE MUTAROTASE"/>
    <property type="match status" value="1"/>
</dbReference>
<dbReference type="InterPro" id="IPR008183">
    <property type="entry name" value="Aldose_1/G6P_1-epimerase"/>
</dbReference>
<organism evidence="12 13">
    <name type="scientific">Collinsella ihumii</name>
    <dbReference type="NCBI Taxonomy" id="1720204"/>
    <lineage>
        <taxon>Bacteria</taxon>
        <taxon>Bacillati</taxon>
        <taxon>Actinomycetota</taxon>
        <taxon>Coriobacteriia</taxon>
        <taxon>Coriobacteriales</taxon>
        <taxon>Coriobacteriaceae</taxon>
        <taxon>Collinsella</taxon>
    </lineage>
</organism>
<evidence type="ECO:0000256" key="10">
    <source>
        <dbReference type="PIRSR" id="PIRSR005096-2"/>
    </source>
</evidence>
<feature type="active site" description="Proton donor" evidence="9">
    <location>
        <position position="178"/>
    </location>
</feature>
<dbReference type="EC" id="5.1.3.3" evidence="4 8"/>
<dbReference type="PANTHER" id="PTHR10091">
    <property type="entry name" value="ALDOSE-1-EPIMERASE"/>
    <property type="match status" value="1"/>
</dbReference>
<reference evidence="12" key="1">
    <citation type="submission" date="2023-06" db="EMBL/GenBank/DDBJ databases">
        <authorList>
            <person name="Zeman M."/>
            <person name="Kubasova T."/>
            <person name="Jahodarova E."/>
            <person name="Nykrynova M."/>
            <person name="Rychlik I."/>
        </authorList>
    </citation>
    <scope>NUCLEOTIDE SEQUENCE</scope>
    <source>
        <strain evidence="12">15_COKtk</strain>
    </source>
</reference>
<evidence type="ECO:0000256" key="7">
    <source>
        <dbReference type="ARBA" id="ARBA00023277"/>
    </source>
</evidence>
<feature type="active site" description="Proton acceptor" evidence="9">
    <location>
        <position position="317"/>
    </location>
</feature>
<dbReference type="RefSeq" id="WP_289826752.1">
    <property type="nucleotide sequence ID" value="NZ_JAUEIR010000002.1"/>
</dbReference>
<sequence length="352" mass="38257">MISATPFGTTPDGAQVTCYAIDNGRITVRVMDFGATIIGIDAPDENGECADIVLGYGTIDGYTAANPSCYGATIAPSANRIGGAELTIDGETWHLVKNEGENNLHTDLDHGLHKRVWNAEVIDAENTVRFTTTLTHGELGLPGERAFTAEYTLTPAGVLRLRYAATSDRRTFVNMTNHAYFNLAGHDSGSILGQVVSVNASQVLVVDEHSVPTGELRDVEGTAFDFRSPKPLGRDIEADDEQLRIAHGFDHCFCVDGFRATGTHLRPALHAEDPESGRVLDISITTPGAHLYTGNFVGDEHAKDDATYRANDGFAFEPEYYPNTPNIPSFPQCFCGPEHPYESVIEYRFSTI</sequence>
<dbReference type="InterPro" id="IPR014718">
    <property type="entry name" value="GH-type_carb-bd"/>
</dbReference>
<comment type="catalytic activity">
    <reaction evidence="1 8">
        <text>alpha-D-glucose = beta-D-glucose</text>
        <dbReference type="Rhea" id="RHEA:10264"/>
        <dbReference type="ChEBI" id="CHEBI:15903"/>
        <dbReference type="ChEBI" id="CHEBI:17925"/>
        <dbReference type="EC" id="5.1.3.3"/>
    </reaction>
</comment>
<evidence type="ECO:0000256" key="11">
    <source>
        <dbReference type="PIRSR" id="PIRSR005096-3"/>
    </source>
</evidence>
<proteinExistence type="inferred from homology"/>
<dbReference type="GO" id="GO:0030246">
    <property type="term" value="F:carbohydrate binding"/>
    <property type="evidence" value="ECO:0007669"/>
    <property type="project" value="InterPro"/>
</dbReference>
<dbReference type="CDD" id="cd09019">
    <property type="entry name" value="galactose_mutarotase_like"/>
    <property type="match status" value="1"/>
</dbReference>
<keyword evidence="7 8" id="KW-0119">Carbohydrate metabolism</keyword>
<dbReference type="Pfam" id="PF01263">
    <property type="entry name" value="Aldose_epim"/>
    <property type="match status" value="1"/>
</dbReference>
<dbReference type="InterPro" id="IPR015443">
    <property type="entry name" value="Aldose_1-epimerase"/>
</dbReference>
<dbReference type="InterPro" id="IPR047215">
    <property type="entry name" value="Galactose_mutarotase-like"/>
</dbReference>
<dbReference type="GO" id="GO:0004034">
    <property type="term" value="F:aldose 1-epimerase activity"/>
    <property type="evidence" value="ECO:0007669"/>
    <property type="project" value="UniProtKB-EC"/>
</dbReference>
<dbReference type="AlphaFoldDB" id="A0AAW7JSE1"/>
<comment type="similarity">
    <text evidence="3 8">Belongs to the aldose epimerase family.</text>
</comment>
<dbReference type="PIRSF" id="PIRSF005096">
    <property type="entry name" value="GALM"/>
    <property type="match status" value="1"/>
</dbReference>
<accession>A0AAW7JSE1</accession>
<dbReference type="PROSITE" id="PS00545">
    <property type="entry name" value="ALDOSE_1_EPIMERASE"/>
    <property type="match status" value="1"/>
</dbReference>
<feature type="binding site" evidence="11">
    <location>
        <begin position="79"/>
        <end position="80"/>
    </location>
    <ligand>
        <name>beta-D-galactose</name>
        <dbReference type="ChEBI" id="CHEBI:27667"/>
    </ligand>
</feature>
<dbReference type="GO" id="GO:0033499">
    <property type="term" value="P:galactose catabolic process via UDP-galactose, Leloir pathway"/>
    <property type="evidence" value="ECO:0007669"/>
    <property type="project" value="TreeGrafter"/>
</dbReference>
<comment type="pathway">
    <text evidence="2 8">Carbohydrate metabolism; hexose metabolism.</text>
</comment>
<dbReference type="Proteomes" id="UP001168505">
    <property type="component" value="Unassembled WGS sequence"/>
</dbReference>
<evidence type="ECO:0000256" key="6">
    <source>
        <dbReference type="ARBA" id="ARBA00023235"/>
    </source>
</evidence>
<evidence type="ECO:0000256" key="5">
    <source>
        <dbReference type="ARBA" id="ARBA00014165"/>
    </source>
</evidence>
<feature type="binding site" evidence="10">
    <location>
        <position position="250"/>
    </location>
    <ligand>
        <name>beta-D-galactose</name>
        <dbReference type="ChEBI" id="CHEBI:27667"/>
    </ligand>
</feature>
<evidence type="ECO:0000256" key="8">
    <source>
        <dbReference type="PIRNR" id="PIRNR005096"/>
    </source>
</evidence>
<dbReference type="InterPro" id="IPR018052">
    <property type="entry name" value="Ald1_epimerase_CS"/>
</dbReference>
<reference evidence="12" key="2">
    <citation type="submission" date="2023-08" db="EMBL/GenBank/DDBJ databases">
        <title>Identification and characterization of horizontal gene transfer across gut microbiota members of farm animals based on homology search.</title>
        <authorList>
            <person name="Schwarzerova J."/>
            <person name="Nykrynova M."/>
            <person name="Jureckova K."/>
            <person name="Cejkova D."/>
            <person name="Rychlik I."/>
        </authorList>
    </citation>
    <scope>NUCLEOTIDE SEQUENCE</scope>
    <source>
        <strain evidence="12">15_COKtk</strain>
    </source>
</reference>
<dbReference type="GO" id="GO:0006006">
    <property type="term" value="P:glucose metabolic process"/>
    <property type="evidence" value="ECO:0007669"/>
    <property type="project" value="TreeGrafter"/>
</dbReference>
<feature type="binding site" evidence="11">
    <location>
        <begin position="178"/>
        <end position="180"/>
    </location>
    <ligand>
        <name>beta-D-galactose</name>
        <dbReference type="ChEBI" id="CHEBI:27667"/>
    </ligand>
</feature>
<protein>
    <recommendedName>
        <fullName evidence="5 8">Aldose 1-epimerase</fullName>
        <ecNumber evidence="4 8">5.1.3.3</ecNumber>
    </recommendedName>
</protein>
<evidence type="ECO:0000313" key="12">
    <source>
        <dbReference type="EMBL" id="MDN0068723.1"/>
    </source>
</evidence>
<evidence type="ECO:0000313" key="13">
    <source>
        <dbReference type="Proteomes" id="UP001168505"/>
    </source>
</evidence>
<comment type="caution">
    <text evidence="12">The sequence shown here is derived from an EMBL/GenBank/DDBJ whole genome shotgun (WGS) entry which is preliminary data.</text>
</comment>